<proteinExistence type="predicted"/>
<gene>
    <name evidence="4" type="ORF">Pla110_12030</name>
</gene>
<dbReference type="PANTHER" id="PTHR22946">
    <property type="entry name" value="DIENELACTONE HYDROLASE DOMAIN-CONTAINING PROTEIN-RELATED"/>
    <property type="match status" value="1"/>
</dbReference>
<dbReference type="Pfam" id="PF02129">
    <property type="entry name" value="Peptidase_S15"/>
    <property type="match status" value="1"/>
</dbReference>
<dbReference type="SUPFAM" id="SSF53474">
    <property type="entry name" value="alpha/beta-Hydrolases"/>
    <property type="match status" value="1"/>
</dbReference>
<keyword evidence="2" id="KW-0472">Membrane</keyword>
<dbReference type="InterPro" id="IPR050261">
    <property type="entry name" value="FrsA_esterase"/>
</dbReference>
<feature type="region of interest" description="Disordered" evidence="1">
    <location>
        <begin position="128"/>
        <end position="152"/>
    </location>
</feature>
<reference evidence="4 5" key="1">
    <citation type="submission" date="2019-02" db="EMBL/GenBank/DDBJ databases">
        <title>Deep-cultivation of Planctomycetes and their phenomic and genomic characterization uncovers novel biology.</title>
        <authorList>
            <person name="Wiegand S."/>
            <person name="Jogler M."/>
            <person name="Boedeker C."/>
            <person name="Pinto D."/>
            <person name="Vollmers J."/>
            <person name="Rivas-Marin E."/>
            <person name="Kohn T."/>
            <person name="Peeters S.H."/>
            <person name="Heuer A."/>
            <person name="Rast P."/>
            <person name="Oberbeckmann S."/>
            <person name="Bunk B."/>
            <person name="Jeske O."/>
            <person name="Meyerdierks A."/>
            <person name="Storesund J.E."/>
            <person name="Kallscheuer N."/>
            <person name="Luecker S."/>
            <person name="Lage O.M."/>
            <person name="Pohl T."/>
            <person name="Merkel B.J."/>
            <person name="Hornburger P."/>
            <person name="Mueller R.-W."/>
            <person name="Bruemmer F."/>
            <person name="Labrenz M."/>
            <person name="Spormann A.M."/>
            <person name="Op den Camp H."/>
            <person name="Overmann J."/>
            <person name="Amann R."/>
            <person name="Jetten M.S.M."/>
            <person name="Mascher T."/>
            <person name="Medema M.H."/>
            <person name="Devos D.P."/>
            <person name="Kaster A.-K."/>
            <person name="Ovreas L."/>
            <person name="Rohde M."/>
            <person name="Galperin M.Y."/>
            <person name="Jogler C."/>
        </authorList>
    </citation>
    <scope>NUCLEOTIDE SEQUENCE [LARGE SCALE GENOMIC DNA]</scope>
    <source>
        <strain evidence="4 5">Pla110</strain>
    </source>
</reference>
<dbReference type="AlphaFoldDB" id="A0A518CJT5"/>
<evidence type="ECO:0000313" key="5">
    <source>
        <dbReference type="Proteomes" id="UP000317178"/>
    </source>
</evidence>
<dbReference type="InterPro" id="IPR029058">
    <property type="entry name" value="AB_hydrolase_fold"/>
</dbReference>
<evidence type="ECO:0000256" key="2">
    <source>
        <dbReference type="SAM" id="Phobius"/>
    </source>
</evidence>
<evidence type="ECO:0000259" key="3">
    <source>
        <dbReference type="Pfam" id="PF02129"/>
    </source>
</evidence>
<dbReference type="Proteomes" id="UP000317178">
    <property type="component" value="Chromosome"/>
</dbReference>
<dbReference type="OrthoDB" id="9805123at2"/>
<name>A0A518CJT5_9PLAN</name>
<feature type="domain" description="Xaa-Pro dipeptidyl-peptidase-like" evidence="3">
    <location>
        <begin position="198"/>
        <end position="308"/>
    </location>
</feature>
<protein>
    <submittedName>
        <fullName evidence="4">Prolyl oligopeptidase family protein</fullName>
    </submittedName>
</protein>
<accession>A0A518CJT5</accession>
<dbReference type="InterPro" id="IPR000383">
    <property type="entry name" value="Xaa-Pro-like_dom"/>
</dbReference>
<feature type="region of interest" description="Disordered" evidence="1">
    <location>
        <begin position="49"/>
        <end position="90"/>
    </location>
</feature>
<feature type="transmembrane region" description="Helical" evidence="2">
    <location>
        <begin position="98"/>
        <end position="121"/>
    </location>
</feature>
<keyword evidence="2" id="KW-1133">Transmembrane helix</keyword>
<evidence type="ECO:0000256" key="1">
    <source>
        <dbReference type="SAM" id="MobiDB-lite"/>
    </source>
</evidence>
<evidence type="ECO:0000313" key="4">
    <source>
        <dbReference type="EMBL" id="QDU79493.1"/>
    </source>
</evidence>
<dbReference type="GO" id="GO:0016787">
    <property type="term" value="F:hydrolase activity"/>
    <property type="evidence" value="ECO:0007669"/>
    <property type="project" value="InterPro"/>
</dbReference>
<organism evidence="4 5">
    <name type="scientific">Polystyrenella longa</name>
    <dbReference type="NCBI Taxonomy" id="2528007"/>
    <lineage>
        <taxon>Bacteria</taxon>
        <taxon>Pseudomonadati</taxon>
        <taxon>Planctomycetota</taxon>
        <taxon>Planctomycetia</taxon>
        <taxon>Planctomycetales</taxon>
        <taxon>Planctomycetaceae</taxon>
        <taxon>Polystyrenella</taxon>
    </lineage>
</organism>
<dbReference type="Gene3D" id="3.40.50.1820">
    <property type="entry name" value="alpha/beta hydrolase"/>
    <property type="match status" value="1"/>
</dbReference>
<dbReference type="EMBL" id="CP036281">
    <property type="protein sequence ID" value="QDU79493.1"/>
    <property type="molecule type" value="Genomic_DNA"/>
</dbReference>
<sequence>MVKSSTSAMPILFNCPHCQKPYRIKSELAGRKLKCRECQQAIHIPKPIKNQELEELNSSPEPPRRLPPRRSPAPVLISKSSSNDRVRGSSIPKGKNHLALIVSLIVGTLVMSPFICCGLFSSLSAPSRTPITARTTPKSPSKTTRKTSSRVSIEKDIPYLKRRAELETSLKYEQPSPQEYEAFTTPVGVEKVHYESNGLQLQAWVDRRGVKTEKSPTIVYFHGGFAIGETSITEACAPFRNAGYVVMCPTVRGENGNAGNFELFLGEVDDAAAACRWIAKQNYVDSDRIYTFGHSVGGGISALLSLQEDVPVVCTGSSGGLYPVSTFYEWINIVPFRMKNYDELELRSLIGNVKWMQTPHIAYIGTTDFGFHSTIRKANNEKKGEFSLIVEKVRGDHFTSFTPSAQKYIHYIESLPKSE</sequence>
<keyword evidence="2" id="KW-0812">Transmembrane</keyword>
<dbReference type="KEGG" id="plon:Pla110_12030"/>
<keyword evidence="5" id="KW-1185">Reference proteome</keyword>